<dbReference type="OrthoDB" id="9811198at2"/>
<dbReference type="RefSeq" id="WP_036272750.1">
    <property type="nucleotide sequence ID" value="NZ_CP014476.1"/>
</dbReference>
<keyword evidence="4 7" id="KW-0812">Transmembrane</keyword>
<feature type="transmembrane region" description="Helical" evidence="7">
    <location>
        <begin position="52"/>
        <end position="70"/>
    </location>
</feature>
<evidence type="ECO:0000256" key="2">
    <source>
        <dbReference type="ARBA" id="ARBA00009298"/>
    </source>
</evidence>
<dbReference type="PANTHER" id="PTHR33778:SF1">
    <property type="entry name" value="MAGNESIUM TRANSPORTER YHID-RELATED"/>
    <property type="match status" value="1"/>
</dbReference>
<dbReference type="Proteomes" id="UP000030512">
    <property type="component" value="Chromosome"/>
</dbReference>
<dbReference type="KEGG" id="mdn:JT25_018165"/>
<evidence type="ECO:0000256" key="5">
    <source>
        <dbReference type="ARBA" id="ARBA00022989"/>
    </source>
</evidence>
<comment type="similarity">
    <text evidence="2 7">Belongs to the MgtC/SapB family.</text>
</comment>
<dbReference type="InterPro" id="IPR049177">
    <property type="entry name" value="MgtC_SapB_SrpB_YhiD_N"/>
</dbReference>
<dbReference type="AlphaFoldDB" id="A0A126T8J8"/>
<dbReference type="Pfam" id="PF02308">
    <property type="entry name" value="MgtC"/>
    <property type="match status" value="1"/>
</dbReference>
<evidence type="ECO:0000256" key="1">
    <source>
        <dbReference type="ARBA" id="ARBA00004651"/>
    </source>
</evidence>
<gene>
    <name evidence="9" type="ORF">JT25_018165</name>
</gene>
<feature type="transmembrane region" description="Helical" evidence="7">
    <location>
        <begin position="20"/>
        <end position="40"/>
    </location>
</feature>
<evidence type="ECO:0000256" key="7">
    <source>
        <dbReference type="RuleBase" id="RU365041"/>
    </source>
</evidence>
<keyword evidence="5 7" id="KW-1133">Transmembrane helix</keyword>
<sequence>MNPISPDRLISYWSVAQLEASLVILMNIVGALLLGMVVGYERSYHGRAAGMRTYGLVCMASAAVTVIVGYPQFWFGGLLPLTATADPTRVIQGIVTGIGFLGAGVIMKEGLNISGLTTAASIWASSAIGILCGAGFYFAAIVLALIASATMIWGGQIEAALPSRHAVAVILRFQSGYRPSQTEIDDLAKALGYRLAEGSVTVISNNKHEEWHLVFIATGNHKISIPAIAESLERCDFLSGYQVAFARN</sequence>
<feature type="domain" description="MgtC/SapB/SrpB/YhiD N-terminal" evidence="8">
    <location>
        <begin position="29"/>
        <end position="158"/>
    </location>
</feature>
<name>A0A126T8J8_9GAMM</name>
<keyword evidence="10" id="KW-1185">Reference proteome</keyword>
<evidence type="ECO:0000313" key="10">
    <source>
        <dbReference type="Proteomes" id="UP000030512"/>
    </source>
</evidence>
<proteinExistence type="inferred from homology"/>
<dbReference type="EMBL" id="CP014476">
    <property type="protein sequence ID" value="AMK78391.1"/>
    <property type="molecule type" value="Genomic_DNA"/>
</dbReference>
<evidence type="ECO:0000256" key="4">
    <source>
        <dbReference type="ARBA" id="ARBA00022692"/>
    </source>
</evidence>
<reference evidence="9 10" key="1">
    <citation type="journal article" date="2015" name="Environ. Microbiol.">
        <title>Methane oxidation coupled to nitrate reduction under hypoxia by the Gammaproteobacterium Methylomonas denitrificans, sp. nov. type strain FJG1.</title>
        <authorList>
            <person name="Kits K.D."/>
            <person name="Klotz M.G."/>
            <person name="Stein L.Y."/>
        </authorList>
    </citation>
    <scope>NUCLEOTIDE SEQUENCE [LARGE SCALE GENOMIC DNA]</scope>
    <source>
        <strain evidence="9 10">FJG1</strain>
    </source>
</reference>
<dbReference type="PANTHER" id="PTHR33778">
    <property type="entry name" value="PROTEIN MGTC"/>
    <property type="match status" value="1"/>
</dbReference>
<evidence type="ECO:0000313" key="9">
    <source>
        <dbReference type="EMBL" id="AMK78391.1"/>
    </source>
</evidence>
<keyword evidence="6 7" id="KW-0472">Membrane</keyword>
<comment type="subcellular location">
    <subcellularLocation>
        <location evidence="7">Cell inner membrane</location>
        <topology evidence="7">Multi-pass membrane protein</topology>
    </subcellularLocation>
    <subcellularLocation>
        <location evidence="1">Cell membrane</location>
        <topology evidence="1">Multi-pass membrane protein</topology>
    </subcellularLocation>
</comment>
<dbReference type="InterPro" id="IPR003416">
    <property type="entry name" value="MgtC/SapB/SrpB/YhiD_fam"/>
</dbReference>
<accession>A0A126T8J8</accession>
<feature type="transmembrane region" description="Helical" evidence="7">
    <location>
        <begin position="90"/>
        <end position="107"/>
    </location>
</feature>
<evidence type="ECO:0000259" key="8">
    <source>
        <dbReference type="Pfam" id="PF02308"/>
    </source>
</evidence>
<dbReference type="GO" id="GO:0005886">
    <property type="term" value="C:plasma membrane"/>
    <property type="evidence" value="ECO:0007669"/>
    <property type="project" value="UniProtKB-SubCell"/>
</dbReference>
<evidence type="ECO:0000256" key="6">
    <source>
        <dbReference type="ARBA" id="ARBA00023136"/>
    </source>
</evidence>
<organism evidence="9 10">
    <name type="scientific">Methylomonas denitrificans</name>
    <dbReference type="NCBI Taxonomy" id="1538553"/>
    <lineage>
        <taxon>Bacteria</taxon>
        <taxon>Pseudomonadati</taxon>
        <taxon>Pseudomonadota</taxon>
        <taxon>Gammaproteobacteria</taxon>
        <taxon>Methylococcales</taxon>
        <taxon>Methylococcaceae</taxon>
        <taxon>Methylomonas</taxon>
    </lineage>
</organism>
<dbReference type="STRING" id="1538553.JT25_018165"/>
<evidence type="ECO:0000256" key="3">
    <source>
        <dbReference type="ARBA" id="ARBA00022475"/>
    </source>
</evidence>
<keyword evidence="3" id="KW-1003">Cell membrane</keyword>
<keyword evidence="7" id="KW-0997">Cell inner membrane</keyword>
<protein>
    <recommendedName>
        <fullName evidence="7">Protein MgtC</fullName>
    </recommendedName>
</protein>
<dbReference type="PRINTS" id="PR01837">
    <property type="entry name" value="MGTCSAPBPROT"/>
</dbReference>
<feature type="transmembrane region" description="Helical" evidence="7">
    <location>
        <begin position="128"/>
        <end position="153"/>
    </location>
</feature>